<dbReference type="InterPro" id="IPR031127">
    <property type="entry name" value="E3_UB_ligase_RBR"/>
</dbReference>
<keyword evidence="10 13" id="KW-0863">Zinc-finger</keyword>
<keyword evidence="7" id="KW-0808">Transferase</keyword>
<proteinExistence type="inferred from homology"/>
<evidence type="ECO:0000256" key="4">
    <source>
        <dbReference type="ARBA" id="ARBA00004906"/>
    </source>
</evidence>
<dbReference type="GO" id="GO:0004523">
    <property type="term" value="F:RNA-DNA hybrid ribonuclease activity"/>
    <property type="evidence" value="ECO:0007669"/>
    <property type="project" value="InterPro"/>
</dbReference>
<keyword evidence="12" id="KW-0862">Zinc</keyword>
<dbReference type="FunFam" id="3.30.420.10:FF:000076">
    <property type="entry name" value="RBR-type E3 ubiquitin transferase"/>
    <property type="match status" value="1"/>
</dbReference>
<dbReference type="InterPro" id="IPR002156">
    <property type="entry name" value="RNaseH_domain"/>
</dbReference>
<evidence type="ECO:0000256" key="14">
    <source>
        <dbReference type="SAM" id="MobiDB-lite"/>
    </source>
</evidence>
<comment type="catalytic activity">
    <reaction evidence="1">
        <text>[E2 ubiquitin-conjugating enzyme]-S-ubiquitinyl-L-cysteine + [acceptor protein]-L-lysine = [E2 ubiquitin-conjugating enzyme]-L-cysteine + [acceptor protein]-N(6)-ubiquitinyl-L-lysine.</text>
        <dbReference type="EC" id="2.3.2.31"/>
    </reaction>
</comment>
<dbReference type="InterPro" id="IPR002867">
    <property type="entry name" value="IBR_dom"/>
</dbReference>
<dbReference type="InterPro" id="IPR036397">
    <property type="entry name" value="RNaseH_sf"/>
</dbReference>
<feature type="compositionally biased region" description="Acidic residues" evidence="14">
    <location>
        <begin position="567"/>
        <end position="586"/>
    </location>
</feature>
<dbReference type="Pfam" id="PF01485">
    <property type="entry name" value="IBR"/>
    <property type="match status" value="2"/>
</dbReference>
<dbReference type="PROSITE" id="PS00518">
    <property type="entry name" value="ZF_RING_1"/>
    <property type="match status" value="1"/>
</dbReference>
<accession>A0A5N5FUB7</accession>
<organism evidence="17 18">
    <name type="scientific">Pyrus ussuriensis x Pyrus communis</name>
    <dbReference type="NCBI Taxonomy" id="2448454"/>
    <lineage>
        <taxon>Eukaryota</taxon>
        <taxon>Viridiplantae</taxon>
        <taxon>Streptophyta</taxon>
        <taxon>Embryophyta</taxon>
        <taxon>Tracheophyta</taxon>
        <taxon>Spermatophyta</taxon>
        <taxon>Magnoliopsida</taxon>
        <taxon>eudicotyledons</taxon>
        <taxon>Gunneridae</taxon>
        <taxon>Pentapetalae</taxon>
        <taxon>rosids</taxon>
        <taxon>fabids</taxon>
        <taxon>Rosales</taxon>
        <taxon>Rosaceae</taxon>
        <taxon>Amygdaloideae</taxon>
        <taxon>Maleae</taxon>
        <taxon>Pyrus</taxon>
    </lineage>
</organism>
<evidence type="ECO:0000313" key="18">
    <source>
        <dbReference type="Proteomes" id="UP000327157"/>
    </source>
</evidence>
<dbReference type="GO" id="GO:0003676">
    <property type="term" value="F:nucleic acid binding"/>
    <property type="evidence" value="ECO:0007669"/>
    <property type="project" value="InterPro"/>
</dbReference>
<evidence type="ECO:0000256" key="13">
    <source>
        <dbReference type="PROSITE-ProRule" id="PRU00175"/>
    </source>
</evidence>
<dbReference type="GO" id="GO:0016567">
    <property type="term" value="P:protein ubiquitination"/>
    <property type="evidence" value="ECO:0007669"/>
    <property type="project" value="UniProtKB-UniPathway"/>
</dbReference>
<evidence type="ECO:0000256" key="11">
    <source>
        <dbReference type="ARBA" id="ARBA00022786"/>
    </source>
</evidence>
<comment type="similarity">
    <text evidence="5">Belongs to the RBR family. Ariadne subfamily.</text>
</comment>
<dbReference type="Proteomes" id="UP000327157">
    <property type="component" value="Chromosome 11"/>
</dbReference>
<name>A0A5N5FUB7_9ROSA</name>
<evidence type="ECO:0000256" key="6">
    <source>
        <dbReference type="ARBA" id="ARBA00012251"/>
    </source>
</evidence>
<dbReference type="EMBL" id="SMOL01000559">
    <property type="protein sequence ID" value="KAB2606735.1"/>
    <property type="molecule type" value="Genomic_DNA"/>
</dbReference>
<dbReference type="OrthoDB" id="9977870at2759"/>
<evidence type="ECO:0000256" key="3">
    <source>
        <dbReference type="ARBA" id="ARBA00003976"/>
    </source>
</evidence>
<evidence type="ECO:0000256" key="2">
    <source>
        <dbReference type="ARBA" id="ARBA00001947"/>
    </source>
</evidence>
<dbReference type="FunFam" id="3.30.40.10:FF:000230">
    <property type="entry name" value="RBR-type E3 ubiquitin transferase"/>
    <property type="match status" value="1"/>
</dbReference>
<dbReference type="GO" id="GO:0061630">
    <property type="term" value="F:ubiquitin protein ligase activity"/>
    <property type="evidence" value="ECO:0007669"/>
    <property type="project" value="UniProtKB-EC"/>
</dbReference>
<dbReference type="PANTHER" id="PTHR11685">
    <property type="entry name" value="RBR FAMILY RING FINGER AND IBR DOMAIN-CONTAINING"/>
    <property type="match status" value="1"/>
</dbReference>
<dbReference type="InterPro" id="IPR017907">
    <property type="entry name" value="Znf_RING_CS"/>
</dbReference>
<keyword evidence="8" id="KW-0479">Metal-binding</keyword>
<dbReference type="AlphaFoldDB" id="A0A5N5FUB7"/>
<evidence type="ECO:0000256" key="1">
    <source>
        <dbReference type="ARBA" id="ARBA00001798"/>
    </source>
</evidence>
<evidence type="ECO:0000256" key="10">
    <source>
        <dbReference type="ARBA" id="ARBA00022771"/>
    </source>
</evidence>
<evidence type="ECO:0000259" key="15">
    <source>
        <dbReference type="PROSITE" id="PS50089"/>
    </source>
</evidence>
<dbReference type="GO" id="GO:0008270">
    <property type="term" value="F:zinc ion binding"/>
    <property type="evidence" value="ECO:0007669"/>
    <property type="project" value="UniProtKB-KW"/>
</dbReference>
<feature type="domain" description="RING-type" evidence="15">
    <location>
        <begin position="450"/>
        <end position="493"/>
    </location>
</feature>
<comment type="function">
    <text evidence="3">Might act as an E3 ubiquitin-protein ligase, or as part of E3 complex, which accepts ubiquitin from specific E2 ubiquitin-conjugating enzymes and then transfers it to substrates.</text>
</comment>
<evidence type="ECO:0000256" key="12">
    <source>
        <dbReference type="ARBA" id="ARBA00022833"/>
    </source>
</evidence>
<dbReference type="SMART" id="SM00647">
    <property type="entry name" value="IBR"/>
    <property type="match status" value="2"/>
</dbReference>
<dbReference type="Gene3D" id="1.20.120.1750">
    <property type="match status" value="1"/>
</dbReference>
<feature type="region of interest" description="Disordered" evidence="14">
    <location>
        <begin position="643"/>
        <end position="703"/>
    </location>
</feature>
<dbReference type="PROSITE" id="PS51873">
    <property type="entry name" value="TRIAD"/>
    <property type="match status" value="1"/>
</dbReference>
<dbReference type="FunFam" id="1.20.120.1750:FF:000019">
    <property type="entry name" value="RBR-type E3 ubiquitin transferase"/>
    <property type="match status" value="1"/>
</dbReference>
<dbReference type="SUPFAM" id="SSF57850">
    <property type="entry name" value="RING/U-box"/>
    <property type="match status" value="3"/>
</dbReference>
<reference evidence="17 18" key="3">
    <citation type="submission" date="2019-11" db="EMBL/GenBank/DDBJ databases">
        <title>A de novo genome assembly of a pear dwarfing rootstock.</title>
        <authorList>
            <person name="Wang F."/>
            <person name="Wang J."/>
            <person name="Li S."/>
            <person name="Zhang Y."/>
            <person name="Fang M."/>
            <person name="Ma L."/>
            <person name="Zhao Y."/>
            <person name="Jiang S."/>
        </authorList>
    </citation>
    <scope>NUCLEOTIDE SEQUENCE [LARGE SCALE GENOMIC DNA]</scope>
    <source>
        <strain evidence="17">S2</strain>
        <tissue evidence="17">Leaf</tissue>
    </source>
</reference>
<evidence type="ECO:0000313" key="17">
    <source>
        <dbReference type="EMBL" id="KAB2606735.1"/>
    </source>
</evidence>
<keyword evidence="11" id="KW-0833">Ubl conjugation pathway</keyword>
<dbReference type="InterPro" id="IPR044066">
    <property type="entry name" value="TRIAD_supradom"/>
</dbReference>
<comment type="pathway">
    <text evidence="4">Protein modification; protein ubiquitination.</text>
</comment>
<feature type="region of interest" description="Disordered" evidence="14">
    <location>
        <begin position="557"/>
        <end position="598"/>
    </location>
</feature>
<dbReference type="Gene3D" id="3.30.40.10">
    <property type="entry name" value="Zinc/RING finger domain, C3HC4 (zinc finger)"/>
    <property type="match status" value="1"/>
</dbReference>
<reference evidence="18" key="2">
    <citation type="submission" date="2019-10" db="EMBL/GenBank/DDBJ databases">
        <title>A de novo genome assembly of a pear dwarfing rootstock.</title>
        <authorList>
            <person name="Wang F."/>
            <person name="Wang J."/>
            <person name="Li S."/>
            <person name="Zhang Y."/>
            <person name="Fang M."/>
            <person name="Ma L."/>
            <person name="Zhao Y."/>
            <person name="Jiang S."/>
        </authorList>
    </citation>
    <scope>NUCLEOTIDE SEQUENCE [LARGE SCALE GENOMIC DNA]</scope>
</reference>
<dbReference type="CDD" id="cd22582">
    <property type="entry name" value="BRcat_RBR_unk"/>
    <property type="match status" value="1"/>
</dbReference>
<comment type="cofactor">
    <cofactor evidence="2">
        <name>Zn(2+)</name>
        <dbReference type="ChEBI" id="CHEBI:29105"/>
    </cofactor>
</comment>
<evidence type="ECO:0000256" key="8">
    <source>
        <dbReference type="ARBA" id="ARBA00022723"/>
    </source>
</evidence>
<keyword evidence="18" id="KW-1185">Reference proteome</keyword>
<evidence type="ECO:0000256" key="5">
    <source>
        <dbReference type="ARBA" id="ARBA00005884"/>
    </source>
</evidence>
<feature type="domain" description="RING-type" evidence="15">
    <location>
        <begin position="284"/>
        <end position="328"/>
    </location>
</feature>
<dbReference type="PROSITE" id="PS50089">
    <property type="entry name" value="ZF_RING_2"/>
    <property type="match status" value="2"/>
</dbReference>
<feature type="compositionally biased region" description="Acidic residues" evidence="14">
    <location>
        <begin position="643"/>
        <end position="691"/>
    </location>
</feature>
<dbReference type="UniPathway" id="UPA00143"/>
<evidence type="ECO:0000256" key="7">
    <source>
        <dbReference type="ARBA" id="ARBA00022679"/>
    </source>
</evidence>
<keyword evidence="9" id="KW-0677">Repeat</keyword>
<feature type="domain" description="RING-type" evidence="16">
    <location>
        <begin position="280"/>
        <end position="495"/>
    </location>
</feature>
<comment type="caution">
    <text evidence="17">The sequence shown here is derived from an EMBL/GenBank/DDBJ whole genome shotgun (WGS) entry which is preliminary data.</text>
</comment>
<dbReference type="CDD" id="cd22584">
    <property type="entry name" value="Rcat_RBR_unk"/>
    <property type="match status" value="1"/>
</dbReference>
<sequence>MATRVSPEDDDVFVSVSEQRHEFMEAKAVESDMDLAFHFQLQEALAAFLTLQPSSSSTQSLEKDIISIIPDTPTDLERRIHHDQVAREIMRIPEEEWQEYGEFFSRPFGEGSSSSSASAKSVEGESVFRLYFKGLVSEERVGKERAALAGIGVALCDPRDNLLFEVRKPLIGSGTSSSGAQLKALIEGLNAALALDLKRLTFFCENRHIFQFITGKWTAKQRKVAMLVSQVKSLKAKFTVCNPILVPRFDIKFAFKLARDAIDSQSQTNQPAQSISSKNVNETCVICLEATDVNQMFSVDGCLHRYCFSCMKQHVEVKLLHGMIPRCPHEDCKSDLTVDSCAKFLTPKHVETMRQRIKEASIPATEKVYCPYPRCSALMSKRELLQDVKSRDVELSVVRKCLKCQCLFCLNCKVPWHRNRTCADYKRLNPHPSEDTKLKSLASTNLWRQCVKCNHMIELAEGCYHMTCRCGHEFCYNCGVEWKDKKATCSCPLWDEGNILYDEDDEDFDFDEEDVLESDSERHAPWFCYDCGQSTDYMGACLCPVLFEDDILFGGDSDTQELKKDEYEGEVEDESLEEDGYEDESGQEVQEEKHILPAEDGRDLDEEYEEDEEFCDSDCECYEDEVHEKELRGDVQDEWLEEGQEDDNFYAENDTDFGEEYEEDEEEYWDSDYEYEEEGFENESGEEEVQEENNILPAEDGGVLDEEYVEDEEFCDSDCECYEDEVHEKEVREDVQDEWLEQGQEDGNFYAENDTDFGDEYEEDEEYFDFGCDCDSDCYDSNSDYY</sequence>
<dbReference type="InterPro" id="IPR013083">
    <property type="entry name" value="Znf_RING/FYVE/PHD"/>
</dbReference>
<dbReference type="Pfam" id="PF13456">
    <property type="entry name" value="RVT_3"/>
    <property type="match status" value="1"/>
</dbReference>
<dbReference type="InterPro" id="IPR001841">
    <property type="entry name" value="Znf_RING"/>
</dbReference>
<reference evidence="17 18" key="1">
    <citation type="submission" date="2019-09" db="EMBL/GenBank/DDBJ databases">
        <authorList>
            <person name="Ou C."/>
        </authorList>
    </citation>
    <scope>NUCLEOTIDE SEQUENCE [LARGE SCALE GENOMIC DNA]</scope>
    <source>
        <strain evidence="17">S2</strain>
        <tissue evidence="17">Leaf</tissue>
    </source>
</reference>
<dbReference type="EC" id="2.3.2.31" evidence="6"/>
<evidence type="ECO:0000256" key="9">
    <source>
        <dbReference type="ARBA" id="ARBA00022737"/>
    </source>
</evidence>
<gene>
    <name evidence="17" type="ORF">D8674_006452</name>
</gene>
<protein>
    <recommendedName>
        <fullName evidence="6">RBR-type E3 ubiquitin transferase</fullName>
        <ecNumber evidence="6">2.3.2.31</ecNumber>
    </recommendedName>
</protein>
<evidence type="ECO:0000259" key="16">
    <source>
        <dbReference type="PROSITE" id="PS51873"/>
    </source>
</evidence>
<dbReference type="Gene3D" id="3.30.420.10">
    <property type="entry name" value="Ribonuclease H-like superfamily/Ribonuclease H"/>
    <property type="match status" value="1"/>
</dbReference>